<accession>A0A1G2QPR0</accession>
<gene>
    <name evidence="1" type="ORF">A2556_02910</name>
</gene>
<proteinExistence type="predicted"/>
<name>A0A1G2QPR0_9BACT</name>
<reference evidence="1 2" key="1">
    <citation type="journal article" date="2016" name="Nat. Commun.">
        <title>Thousands of microbial genomes shed light on interconnected biogeochemical processes in an aquifer system.</title>
        <authorList>
            <person name="Anantharaman K."/>
            <person name="Brown C.T."/>
            <person name="Hug L.A."/>
            <person name="Sharon I."/>
            <person name="Castelle C.J."/>
            <person name="Probst A.J."/>
            <person name="Thomas B.C."/>
            <person name="Singh A."/>
            <person name="Wilkins M.J."/>
            <person name="Karaoz U."/>
            <person name="Brodie E.L."/>
            <person name="Williams K.H."/>
            <person name="Hubbard S.S."/>
            <person name="Banfield J.F."/>
        </authorList>
    </citation>
    <scope>NUCLEOTIDE SEQUENCE [LARGE SCALE GENOMIC DNA]</scope>
</reference>
<sequence>MLNQEGPLCAIFEGGKKMQICCVSIGGKEFDLARLAQITGRSVNRVIALAAEARPIGPVNIPPEIVAIIDLEVAKKSYREARRRRATFYLLRWLELCQTEKDFQEIQIEIPRGGSDLEVLFLRKATEICG</sequence>
<evidence type="ECO:0000313" key="1">
    <source>
        <dbReference type="EMBL" id="OHA62624.1"/>
    </source>
</evidence>
<dbReference type="AlphaFoldDB" id="A0A1G2QPR0"/>
<dbReference type="Proteomes" id="UP000177140">
    <property type="component" value="Unassembled WGS sequence"/>
</dbReference>
<evidence type="ECO:0000313" key="2">
    <source>
        <dbReference type="Proteomes" id="UP000177140"/>
    </source>
</evidence>
<protein>
    <submittedName>
        <fullName evidence="1">Uncharacterized protein</fullName>
    </submittedName>
</protein>
<organism evidence="1 2">
    <name type="scientific">Candidatus Vogelbacteria bacterium RIFOXYD2_FULL_44_9</name>
    <dbReference type="NCBI Taxonomy" id="1802441"/>
    <lineage>
        <taxon>Bacteria</taxon>
        <taxon>Candidatus Vogeliibacteriota</taxon>
    </lineage>
</organism>
<comment type="caution">
    <text evidence="1">The sequence shown here is derived from an EMBL/GenBank/DDBJ whole genome shotgun (WGS) entry which is preliminary data.</text>
</comment>
<dbReference type="EMBL" id="MHTM01000007">
    <property type="protein sequence ID" value="OHA62624.1"/>
    <property type="molecule type" value="Genomic_DNA"/>
</dbReference>